<dbReference type="GO" id="GO:0046983">
    <property type="term" value="F:protein dimerization activity"/>
    <property type="evidence" value="ECO:0007669"/>
    <property type="project" value="InterPro"/>
</dbReference>
<feature type="transmembrane region" description="Helical" evidence="11">
    <location>
        <begin position="136"/>
        <end position="156"/>
    </location>
</feature>
<evidence type="ECO:0000256" key="11">
    <source>
        <dbReference type="SAM" id="Phobius"/>
    </source>
</evidence>
<keyword evidence="4" id="KW-0808">Transferase</keyword>
<comment type="catalytic activity">
    <reaction evidence="1">
        <text>ATP + protein L-histidine = ADP + protein N-phospho-L-histidine.</text>
        <dbReference type="EC" id="2.7.13.3"/>
    </reaction>
</comment>
<evidence type="ECO:0000256" key="1">
    <source>
        <dbReference type="ARBA" id="ARBA00000085"/>
    </source>
</evidence>
<dbReference type="InterPro" id="IPR011712">
    <property type="entry name" value="Sig_transdc_His_kin_sub3_dim/P"/>
</dbReference>
<gene>
    <name evidence="14" type="ORF">JGS22_009925</name>
</gene>
<dbReference type="EC" id="2.7.13.3" evidence="2"/>
<accession>A0A949JDJ0</accession>
<dbReference type="SUPFAM" id="SSF55874">
    <property type="entry name" value="ATPase domain of HSP90 chaperone/DNA topoisomerase II/histidine kinase"/>
    <property type="match status" value="1"/>
</dbReference>
<dbReference type="Gene3D" id="1.20.5.1930">
    <property type="match status" value="1"/>
</dbReference>
<feature type="domain" description="Histidine kinase/HSP90-like ATPase" evidence="12">
    <location>
        <begin position="307"/>
        <end position="399"/>
    </location>
</feature>
<protein>
    <recommendedName>
        <fullName evidence="2">histidine kinase</fullName>
        <ecNumber evidence="2">2.7.13.3</ecNumber>
    </recommendedName>
</protein>
<evidence type="ECO:0000259" key="13">
    <source>
        <dbReference type="Pfam" id="PF07730"/>
    </source>
</evidence>
<dbReference type="RefSeq" id="WP_211043309.1">
    <property type="nucleotide sequence ID" value="NZ_JAELVF020000001.1"/>
</dbReference>
<evidence type="ECO:0000259" key="12">
    <source>
        <dbReference type="Pfam" id="PF02518"/>
    </source>
</evidence>
<dbReference type="Pfam" id="PF07730">
    <property type="entry name" value="HisKA_3"/>
    <property type="match status" value="1"/>
</dbReference>
<dbReference type="GO" id="GO:0005524">
    <property type="term" value="F:ATP binding"/>
    <property type="evidence" value="ECO:0007669"/>
    <property type="project" value="UniProtKB-KW"/>
</dbReference>
<dbReference type="GO" id="GO:0016020">
    <property type="term" value="C:membrane"/>
    <property type="evidence" value="ECO:0007669"/>
    <property type="project" value="InterPro"/>
</dbReference>
<name>A0A949JDJ0_9ACTN</name>
<keyword evidence="11" id="KW-1133">Transmembrane helix</keyword>
<evidence type="ECO:0000313" key="14">
    <source>
        <dbReference type="EMBL" id="MBU7597926.1"/>
    </source>
</evidence>
<dbReference type="Proteomes" id="UP000694501">
    <property type="component" value="Unassembled WGS sequence"/>
</dbReference>
<feature type="region of interest" description="Disordered" evidence="10">
    <location>
        <begin position="392"/>
        <end position="427"/>
    </location>
</feature>
<evidence type="ECO:0000256" key="8">
    <source>
        <dbReference type="ARBA" id="ARBA00023012"/>
    </source>
</evidence>
<feature type="transmembrane region" description="Helical" evidence="11">
    <location>
        <begin position="77"/>
        <end position="98"/>
    </location>
</feature>
<keyword evidence="15" id="KW-1185">Reference proteome</keyword>
<keyword evidence="8" id="KW-0902">Two-component regulatory system</keyword>
<evidence type="ECO:0000256" key="7">
    <source>
        <dbReference type="ARBA" id="ARBA00022840"/>
    </source>
</evidence>
<evidence type="ECO:0000256" key="6">
    <source>
        <dbReference type="ARBA" id="ARBA00022777"/>
    </source>
</evidence>
<evidence type="ECO:0000313" key="15">
    <source>
        <dbReference type="Proteomes" id="UP000694501"/>
    </source>
</evidence>
<feature type="domain" description="Signal transduction histidine kinase subgroup 3 dimerisation and phosphoacceptor" evidence="13">
    <location>
        <begin position="192"/>
        <end position="256"/>
    </location>
</feature>
<feature type="transmembrane region" description="Helical" evidence="11">
    <location>
        <begin position="47"/>
        <end position="65"/>
    </location>
</feature>
<dbReference type="InterPro" id="IPR036890">
    <property type="entry name" value="HATPase_C_sf"/>
</dbReference>
<dbReference type="InterPro" id="IPR050482">
    <property type="entry name" value="Sensor_HK_TwoCompSys"/>
</dbReference>
<feature type="transmembrane region" description="Helical" evidence="11">
    <location>
        <begin position="110"/>
        <end position="130"/>
    </location>
</feature>
<evidence type="ECO:0000256" key="5">
    <source>
        <dbReference type="ARBA" id="ARBA00022741"/>
    </source>
</evidence>
<keyword evidence="6 14" id="KW-0418">Kinase</keyword>
<reference evidence="14" key="1">
    <citation type="submission" date="2021-06" db="EMBL/GenBank/DDBJ databases">
        <title>Sequencing of actinobacteria type strains.</title>
        <authorList>
            <person name="Nguyen G.-S."/>
            <person name="Wentzel A."/>
        </authorList>
    </citation>
    <scope>NUCLEOTIDE SEQUENCE</scope>
    <source>
        <strain evidence="14">P38-E01</strain>
    </source>
</reference>
<evidence type="ECO:0000256" key="3">
    <source>
        <dbReference type="ARBA" id="ARBA00022553"/>
    </source>
</evidence>
<dbReference type="InterPro" id="IPR003594">
    <property type="entry name" value="HATPase_dom"/>
</dbReference>
<keyword evidence="5" id="KW-0547">Nucleotide-binding</keyword>
<organism evidence="14 15">
    <name type="scientific">Streptomyces tardus</name>
    <dbReference type="NCBI Taxonomy" id="2780544"/>
    <lineage>
        <taxon>Bacteria</taxon>
        <taxon>Bacillati</taxon>
        <taxon>Actinomycetota</taxon>
        <taxon>Actinomycetes</taxon>
        <taxon>Kitasatosporales</taxon>
        <taxon>Streptomycetaceae</taxon>
        <taxon>Streptomyces</taxon>
    </lineage>
</organism>
<proteinExistence type="predicted"/>
<keyword evidence="9" id="KW-0175">Coiled coil</keyword>
<keyword evidence="11" id="KW-0812">Transmembrane</keyword>
<keyword evidence="3" id="KW-0597">Phosphoprotein</keyword>
<dbReference type="CDD" id="cd16917">
    <property type="entry name" value="HATPase_UhpB-NarQ-NarX-like"/>
    <property type="match status" value="1"/>
</dbReference>
<dbReference type="GO" id="GO:0000155">
    <property type="term" value="F:phosphorelay sensor kinase activity"/>
    <property type="evidence" value="ECO:0007669"/>
    <property type="project" value="InterPro"/>
</dbReference>
<comment type="caution">
    <text evidence="14">The sequence shown here is derived from an EMBL/GenBank/DDBJ whole genome shotgun (WGS) entry which is preliminary data.</text>
</comment>
<feature type="transmembrane region" description="Helical" evidence="11">
    <location>
        <begin position="446"/>
        <end position="470"/>
    </location>
</feature>
<dbReference type="AlphaFoldDB" id="A0A949JDJ0"/>
<evidence type="ECO:0000256" key="9">
    <source>
        <dbReference type="SAM" id="Coils"/>
    </source>
</evidence>
<dbReference type="Pfam" id="PF02518">
    <property type="entry name" value="HATPase_c"/>
    <property type="match status" value="1"/>
</dbReference>
<evidence type="ECO:0000256" key="4">
    <source>
        <dbReference type="ARBA" id="ARBA00022679"/>
    </source>
</evidence>
<evidence type="ECO:0000256" key="2">
    <source>
        <dbReference type="ARBA" id="ARBA00012438"/>
    </source>
</evidence>
<dbReference type="Gene3D" id="3.30.565.10">
    <property type="entry name" value="Histidine kinase-like ATPase, C-terminal domain"/>
    <property type="match status" value="1"/>
</dbReference>
<dbReference type="EMBL" id="JAELVF020000001">
    <property type="protein sequence ID" value="MBU7597926.1"/>
    <property type="molecule type" value="Genomic_DNA"/>
</dbReference>
<dbReference type="PANTHER" id="PTHR24421:SF10">
    <property type="entry name" value="NITRATE_NITRITE SENSOR PROTEIN NARQ"/>
    <property type="match status" value="1"/>
</dbReference>
<evidence type="ECO:0000256" key="10">
    <source>
        <dbReference type="SAM" id="MobiDB-lite"/>
    </source>
</evidence>
<keyword evidence="11" id="KW-0472">Membrane</keyword>
<keyword evidence="7" id="KW-0067">ATP-binding</keyword>
<feature type="region of interest" description="Disordered" evidence="10">
    <location>
        <begin position="346"/>
        <end position="366"/>
    </location>
</feature>
<dbReference type="PANTHER" id="PTHR24421">
    <property type="entry name" value="NITRATE/NITRITE SENSOR PROTEIN NARX-RELATED"/>
    <property type="match status" value="1"/>
</dbReference>
<sequence length="584" mass="61933">MPRTIRSPFTAPGEQGGKRWRAALEAFGVGVPLVLSELAVHEASAGFPLPVLLVLGIAVICLFVVRRRFPASSLLGVAALLSVLLSAGLPAAMVSYGAARQMVPSRRRMLVLFGSSVLLIVLSTGLAPLIGMGGHGYGLAMGSVFATTTIIVPGLVGTAAGQQDRLLEALKERAAAAEEARRLVDSESRTHERSRIAAEMHDLVGHRLSLISLHAGGLEMALGKQAPELRDEATVVRRATGDAMRELREVLGVLGPLSRDTGTAALTDTTGTRSDIEALAEESRQVGIPVDLGWDGPDLDSRSASVRRAVHRVVRECLTNVHRYATGARVAVTVRHTEERIDVQVRNGVPPKPPSASTGLGSGRGLPGLRERVGLLGGSLEAAPTAGGGFAVTALIPTEPDPNAATGDPDRPDGGNGSYDTAYEGGEQGAHLSGGRGFLDRFQRRFLAGLTGLLGLTGVGVMMLFGAVLVEEARVSNQPVAREDPRLGMTMDEVTESVYGDSAEVRAAATGSEPPRPDFVTSCIYPTVGTEELPDWEYRYSSEGAESETTHLRITRYCFRGERLADIERFIVPLVSRTPPWETP</sequence>
<feature type="coiled-coil region" evidence="9">
    <location>
        <begin position="160"/>
        <end position="187"/>
    </location>
</feature>